<protein>
    <recommendedName>
        <fullName evidence="9">Histidine biosynthesis bifunctional protein HisIE</fullName>
        <ecNumber evidence="8">3.5.4.19</ecNumber>
        <ecNumber evidence="7">3.6.1.31</ecNumber>
    </recommendedName>
</protein>
<evidence type="ECO:0000256" key="6">
    <source>
        <dbReference type="ARBA" id="ARBA00008299"/>
    </source>
</evidence>
<dbReference type="SUPFAM" id="SSF141734">
    <property type="entry name" value="HisI-like"/>
    <property type="match status" value="1"/>
</dbReference>
<comment type="similarity">
    <text evidence="5">In the C-terminal section; belongs to the PRA-PH family.</text>
</comment>
<comment type="pathway">
    <text evidence="3">Amino-acid biosynthesis; L-histidine biosynthesis; L-histidine from 5-phospho-alpha-D-ribose 1-diphosphate: step 3/9.</text>
</comment>
<dbReference type="UniPathway" id="UPA00031">
    <property type="reaction ID" value="UER00008"/>
</dbReference>
<evidence type="ECO:0000256" key="2">
    <source>
        <dbReference type="ARBA" id="ARBA00001460"/>
    </source>
</evidence>
<evidence type="ECO:0000256" key="9">
    <source>
        <dbReference type="ARBA" id="ARBA00017720"/>
    </source>
</evidence>
<evidence type="ECO:0000256" key="7">
    <source>
        <dbReference type="ARBA" id="ARBA00012414"/>
    </source>
</evidence>
<dbReference type="GO" id="GO:0000105">
    <property type="term" value="P:L-histidine biosynthetic process"/>
    <property type="evidence" value="ECO:0007669"/>
    <property type="project" value="UniProtKB-UniPathway"/>
</dbReference>
<keyword evidence="12" id="KW-0368">Histidine biosynthesis</keyword>
<dbReference type="Proteomes" id="UP000176336">
    <property type="component" value="Unassembled WGS sequence"/>
</dbReference>
<comment type="catalytic activity">
    <reaction evidence="1">
        <text>1-(5-phospho-beta-D-ribosyl)-5'-AMP + H2O = 1-(5-phospho-beta-D-ribosyl)-5-[(5-phospho-beta-D-ribosylamino)methylideneamino]imidazole-4-carboxamide</text>
        <dbReference type="Rhea" id="RHEA:20049"/>
        <dbReference type="ChEBI" id="CHEBI:15377"/>
        <dbReference type="ChEBI" id="CHEBI:58435"/>
        <dbReference type="ChEBI" id="CHEBI:59457"/>
        <dbReference type="EC" id="3.5.4.19"/>
    </reaction>
</comment>
<evidence type="ECO:0000256" key="8">
    <source>
        <dbReference type="ARBA" id="ARBA00012721"/>
    </source>
</evidence>
<dbReference type="AlphaFoldDB" id="A0A1F5ISG6"/>
<organism evidence="14 15">
    <name type="scientific">Candidatus Daviesbacteria bacterium RIFCSPHIGHO2_01_FULL_41_23</name>
    <dbReference type="NCBI Taxonomy" id="1797764"/>
    <lineage>
        <taxon>Bacteria</taxon>
        <taxon>Candidatus Daviesiibacteriota</taxon>
    </lineage>
</organism>
<keyword evidence="10" id="KW-0028">Amino-acid biosynthesis</keyword>
<dbReference type="GO" id="GO:0004635">
    <property type="term" value="F:phosphoribosyl-AMP cyclohydrolase activity"/>
    <property type="evidence" value="ECO:0007669"/>
    <property type="project" value="UniProtKB-EC"/>
</dbReference>
<dbReference type="GO" id="GO:0004636">
    <property type="term" value="F:phosphoribosyl-ATP diphosphatase activity"/>
    <property type="evidence" value="ECO:0007669"/>
    <property type="project" value="UniProtKB-EC"/>
</dbReference>
<dbReference type="EMBL" id="MFCR01000003">
    <property type="protein sequence ID" value="OGE19318.1"/>
    <property type="molecule type" value="Genomic_DNA"/>
</dbReference>
<evidence type="ECO:0000256" key="5">
    <source>
        <dbReference type="ARBA" id="ARBA00007731"/>
    </source>
</evidence>
<evidence type="ECO:0000313" key="15">
    <source>
        <dbReference type="Proteomes" id="UP000176336"/>
    </source>
</evidence>
<dbReference type="FunFam" id="3.10.20.810:FF:000001">
    <property type="entry name" value="Histidine biosynthesis bifunctional protein HisIE"/>
    <property type="match status" value="1"/>
</dbReference>
<evidence type="ECO:0000256" key="12">
    <source>
        <dbReference type="ARBA" id="ARBA00023102"/>
    </source>
</evidence>
<evidence type="ECO:0000256" key="11">
    <source>
        <dbReference type="ARBA" id="ARBA00022801"/>
    </source>
</evidence>
<evidence type="ECO:0000259" key="13">
    <source>
        <dbReference type="Pfam" id="PF01502"/>
    </source>
</evidence>
<dbReference type="PANTHER" id="PTHR42945">
    <property type="entry name" value="HISTIDINE BIOSYNTHESIS BIFUNCTIONAL PROTEIN"/>
    <property type="match status" value="1"/>
</dbReference>
<dbReference type="EC" id="3.5.4.19" evidence="8"/>
<keyword evidence="11 14" id="KW-0378">Hydrolase</keyword>
<dbReference type="PANTHER" id="PTHR42945:SF1">
    <property type="entry name" value="HISTIDINE BIOSYNTHESIS BIFUNCTIONAL PROTEIN HIS7"/>
    <property type="match status" value="1"/>
</dbReference>
<reference evidence="14 15" key="1">
    <citation type="journal article" date="2016" name="Nat. Commun.">
        <title>Thousands of microbial genomes shed light on interconnected biogeochemical processes in an aquifer system.</title>
        <authorList>
            <person name="Anantharaman K."/>
            <person name="Brown C.T."/>
            <person name="Hug L.A."/>
            <person name="Sharon I."/>
            <person name="Castelle C.J."/>
            <person name="Probst A.J."/>
            <person name="Thomas B.C."/>
            <person name="Singh A."/>
            <person name="Wilkins M.J."/>
            <person name="Karaoz U."/>
            <person name="Brodie E.L."/>
            <person name="Williams K.H."/>
            <person name="Hubbard S.S."/>
            <person name="Banfield J.F."/>
        </authorList>
    </citation>
    <scope>NUCLEOTIDE SEQUENCE [LARGE SCALE GENOMIC DNA]</scope>
</reference>
<proteinExistence type="inferred from homology"/>
<evidence type="ECO:0000256" key="10">
    <source>
        <dbReference type="ARBA" id="ARBA00022605"/>
    </source>
</evidence>
<dbReference type="Gene3D" id="3.10.20.810">
    <property type="entry name" value="Phosphoribosyl-AMP cyclohydrolase"/>
    <property type="match status" value="1"/>
</dbReference>
<dbReference type="NCBIfam" id="NF000768">
    <property type="entry name" value="PRK00051.1"/>
    <property type="match status" value="1"/>
</dbReference>
<comment type="similarity">
    <text evidence="6">In the N-terminal section; belongs to the PRA-CH family.</text>
</comment>
<feature type="domain" description="Phosphoribosyl-AMP cyclohydrolase" evidence="13">
    <location>
        <begin position="29"/>
        <end position="103"/>
    </location>
</feature>
<name>A0A1F5ISG6_9BACT</name>
<evidence type="ECO:0000313" key="14">
    <source>
        <dbReference type="EMBL" id="OGE19318.1"/>
    </source>
</evidence>
<evidence type="ECO:0000256" key="3">
    <source>
        <dbReference type="ARBA" id="ARBA00005169"/>
    </source>
</evidence>
<evidence type="ECO:0000256" key="4">
    <source>
        <dbReference type="ARBA" id="ARBA00005204"/>
    </source>
</evidence>
<comment type="catalytic activity">
    <reaction evidence="2">
        <text>1-(5-phospho-beta-D-ribosyl)-ATP + H2O = 1-(5-phospho-beta-D-ribosyl)-5'-AMP + diphosphate + H(+)</text>
        <dbReference type="Rhea" id="RHEA:22828"/>
        <dbReference type="ChEBI" id="CHEBI:15377"/>
        <dbReference type="ChEBI" id="CHEBI:15378"/>
        <dbReference type="ChEBI" id="CHEBI:33019"/>
        <dbReference type="ChEBI" id="CHEBI:59457"/>
        <dbReference type="ChEBI" id="CHEBI:73183"/>
        <dbReference type="EC" id="3.6.1.31"/>
    </reaction>
</comment>
<sequence length="106" mass="12018">MKNIVINFKKDKGLVPAIIQDYKSGEVLMLGFMNSEALKKTLESRWVYFWSRSRSKLWMKGVKSGNKLKVKKILMDCDADTILIKAELAGTSVCHTGSKTCFKEVI</sequence>
<dbReference type="InterPro" id="IPR038019">
    <property type="entry name" value="PRib_AMP_CycHydrolase_sf"/>
</dbReference>
<dbReference type="Pfam" id="PF01502">
    <property type="entry name" value="PRA-CH"/>
    <property type="match status" value="1"/>
</dbReference>
<dbReference type="EC" id="3.6.1.31" evidence="7"/>
<accession>A0A1F5ISG6</accession>
<dbReference type="InterPro" id="IPR002496">
    <property type="entry name" value="PRib_AMP_CycHydrolase_dom"/>
</dbReference>
<gene>
    <name evidence="14" type="ORF">A2871_00505</name>
</gene>
<comment type="pathway">
    <text evidence="4">Amino-acid biosynthesis; L-histidine biosynthesis; L-histidine from 5-phospho-alpha-D-ribose 1-diphosphate: step 2/9.</text>
</comment>
<comment type="caution">
    <text evidence="14">The sequence shown here is derived from an EMBL/GenBank/DDBJ whole genome shotgun (WGS) entry which is preliminary data.</text>
</comment>
<evidence type="ECO:0000256" key="1">
    <source>
        <dbReference type="ARBA" id="ARBA00000024"/>
    </source>
</evidence>